<accession>A0A915KT09</accession>
<dbReference type="InterPro" id="IPR055119">
    <property type="entry name" value="Mig18_Fn1"/>
</dbReference>
<dbReference type="AlphaFoldDB" id="A0A915KT09"/>
<feature type="compositionally biased region" description="Polar residues" evidence="1">
    <location>
        <begin position="277"/>
        <end position="305"/>
    </location>
</feature>
<feature type="signal peptide" evidence="2">
    <location>
        <begin position="1"/>
        <end position="20"/>
    </location>
</feature>
<evidence type="ECO:0000259" key="3">
    <source>
        <dbReference type="Pfam" id="PF23003"/>
    </source>
</evidence>
<organism evidence="4 5">
    <name type="scientific">Romanomermis culicivorax</name>
    <name type="common">Nematode worm</name>
    <dbReference type="NCBI Taxonomy" id="13658"/>
    <lineage>
        <taxon>Eukaryota</taxon>
        <taxon>Metazoa</taxon>
        <taxon>Ecdysozoa</taxon>
        <taxon>Nematoda</taxon>
        <taxon>Enoplea</taxon>
        <taxon>Dorylaimia</taxon>
        <taxon>Mermithida</taxon>
        <taxon>Mermithoidea</taxon>
        <taxon>Mermithidae</taxon>
        <taxon>Romanomermis</taxon>
    </lineage>
</organism>
<evidence type="ECO:0000313" key="4">
    <source>
        <dbReference type="Proteomes" id="UP000887565"/>
    </source>
</evidence>
<dbReference type="WBParaSite" id="nRc.2.0.1.t41903-RA">
    <property type="protein sequence ID" value="nRc.2.0.1.t41903-RA"/>
    <property type="gene ID" value="nRc.2.0.1.g41903"/>
</dbReference>
<feature type="region of interest" description="Disordered" evidence="1">
    <location>
        <begin position="24"/>
        <end position="72"/>
    </location>
</feature>
<dbReference type="Proteomes" id="UP000887565">
    <property type="component" value="Unplaced"/>
</dbReference>
<proteinExistence type="predicted"/>
<feature type="compositionally biased region" description="Polar residues" evidence="1">
    <location>
        <begin position="313"/>
        <end position="334"/>
    </location>
</feature>
<feature type="compositionally biased region" description="Polar residues" evidence="1">
    <location>
        <begin position="24"/>
        <end position="42"/>
    </location>
</feature>
<protein>
    <recommendedName>
        <fullName evidence="3">Abnormal cell migration protein 18-like fibronectin type I domain-containing protein</fullName>
    </recommendedName>
</protein>
<keyword evidence="2" id="KW-0732">Signal</keyword>
<reference evidence="5" key="1">
    <citation type="submission" date="2022-11" db="UniProtKB">
        <authorList>
            <consortium name="WormBaseParasite"/>
        </authorList>
    </citation>
    <scope>IDENTIFICATION</scope>
</reference>
<feature type="domain" description="Abnormal cell migration protein 18-like fibronectin type I" evidence="3">
    <location>
        <begin position="203"/>
        <end position="252"/>
    </location>
</feature>
<feature type="region of interest" description="Disordered" evidence="1">
    <location>
        <begin position="271"/>
        <end position="334"/>
    </location>
</feature>
<dbReference type="Pfam" id="PF23003">
    <property type="entry name" value="Fn1_2"/>
    <property type="match status" value="1"/>
</dbReference>
<evidence type="ECO:0000256" key="1">
    <source>
        <dbReference type="SAM" id="MobiDB-lite"/>
    </source>
</evidence>
<evidence type="ECO:0000313" key="5">
    <source>
        <dbReference type="WBParaSite" id="nRc.2.0.1.t41903-RA"/>
    </source>
</evidence>
<name>A0A915KT09_ROMCU</name>
<sequence length="390" mass="41714">MAYFAVLCLLYFLSHRESLGQTSNDVTPFDGGNTSPSPSNSDGGAGIQLMGDNGGVQPPGIVPQSGDVPQVVPYQPQLQPFQVQPQTSRPNQPFDWTNGGYRLQPQPVQPLLQTGQPNQPLDWTIGNGGFPYGSSMASPPACYDGQQQKKGSFVLQCRNGNFEFAFCLLRGDKKIPMEGKYDDGNFVWACSQPSLGRAEMKAVACSHKGRQIQPGQTFPNGRMLMKCIVEGGGVIRTDVIGCVGDDGRESYSMGVVLFHSKPYRCIASNGKFDMQPSRASDTQVSVTLPSATRTQPPAGETQPSGGETPPSADETQPPASETQPLASGTQPPASKTQLFASATQLPAKKGQYTCLDSCQARKRGGLDLWELGMNTTTSAARCRAVPRGEV</sequence>
<evidence type="ECO:0000256" key="2">
    <source>
        <dbReference type="SAM" id="SignalP"/>
    </source>
</evidence>
<keyword evidence="4" id="KW-1185">Reference proteome</keyword>
<feature type="chain" id="PRO_5036803309" description="Abnormal cell migration protein 18-like fibronectin type I domain-containing protein" evidence="2">
    <location>
        <begin position="21"/>
        <end position="390"/>
    </location>
</feature>